<reference evidence="1 2" key="1">
    <citation type="journal article" date="2018" name="Mol. Biol. Evol.">
        <title>Broad Genomic Sampling Reveals a Smut Pathogenic Ancestry of the Fungal Clade Ustilaginomycotina.</title>
        <authorList>
            <person name="Kijpornyongpan T."/>
            <person name="Mondo S.J."/>
            <person name="Barry K."/>
            <person name="Sandor L."/>
            <person name="Lee J."/>
            <person name="Lipzen A."/>
            <person name="Pangilinan J."/>
            <person name="LaButti K."/>
            <person name="Hainaut M."/>
            <person name="Henrissat B."/>
            <person name="Grigoriev I.V."/>
            <person name="Spatafora J.W."/>
            <person name="Aime M.C."/>
        </authorList>
    </citation>
    <scope>NUCLEOTIDE SEQUENCE [LARGE SCALE GENOMIC DNA]</scope>
    <source>
        <strain evidence="1 2">MCA 3882</strain>
    </source>
</reference>
<dbReference type="GeneID" id="37024198"/>
<keyword evidence="2" id="KW-1185">Reference proteome</keyword>
<accession>A0A316VEI3</accession>
<dbReference type="InParanoid" id="A0A316VEI3"/>
<proteinExistence type="predicted"/>
<dbReference type="Proteomes" id="UP000245771">
    <property type="component" value="Unassembled WGS sequence"/>
</dbReference>
<evidence type="ECO:0000313" key="2">
    <source>
        <dbReference type="Proteomes" id="UP000245771"/>
    </source>
</evidence>
<name>A0A316VEI3_9BASI</name>
<dbReference type="STRING" id="1280837.A0A316VEI3"/>
<organism evidence="1 2">
    <name type="scientific">Meira miltonrushii</name>
    <dbReference type="NCBI Taxonomy" id="1280837"/>
    <lineage>
        <taxon>Eukaryota</taxon>
        <taxon>Fungi</taxon>
        <taxon>Dikarya</taxon>
        <taxon>Basidiomycota</taxon>
        <taxon>Ustilaginomycotina</taxon>
        <taxon>Exobasidiomycetes</taxon>
        <taxon>Exobasidiales</taxon>
        <taxon>Brachybasidiaceae</taxon>
        <taxon>Meira</taxon>
    </lineage>
</organism>
<dbReference type="EMBL" id="KZ819603">
    <property type="protein sequence ID" value="PWN35930.1"/>
    <property type="molecule type" value="Genomic_DNA"/>
</dbReference>
<evidence type="ECO:0000313" key="1">
    <source>
        <dbReference type="EMBL" id="PWN35930.1"/>
    </source>
</evidence>
<gene>
    <name evidence="1" type="ORF">FA14DRAFT_49070</name>
</gene>
<dbReference type="AlphaFoldDB" id="A0A316VEI3"/>
<protein>
    <submittedName>
        <fullName evidence="1">Uncharacterized protein</fullName>
    </submittedName>
</protein>
<sequence>MRCKDCGEDVKFVAETFGALCSSCGAIQEEEVFLVPSVGRRLTSEATKQQYKNAQSITGSRIASFHRSRVDEQQSPFQKRLKSQDTQRLINGILNALDRPSLGIEARNVLSQAQIAQSLSESEQGATKDLLEPKRLHTSVCAACFIVVHKRSPNVTLSDVCKIADQGLGQTKTALNEIERLLAKVVDQDLNDSEASRDTASTYFEAQIQFILDQMKSSSDKGALMNKSDEALCRRAGVGSKPFRKLADQLSELCAHNGLFNRSGKKGALLDLGICSWAILMLTIEAKSGEPCSEKRFAELAIWAPGWQVGKKMNGYTKAQLGFEDYEVVEEDVKEDRGKREEARRSAIKTVSTLVHFKYSDICRLVSAYIRCLPWYDEIIHTKKPKGNRKASMKSIEDKNFPDPLPRKIIIAHLHEVIKLRNMLEKSMQDTLREQDDDTEEEPGSYGFLYDALLALSPTTSQSDQRSVLARSIGSTLLTIEALQEMDDQIADQILFREGELSSYISSAEEVAAKRVAFAV</sequence>
<dbReference type="RefSeq" id="XP_025356232.1">
    <property type="nucleotide sequence ID" value="XM_025502417.1"/>
</dbReference>